<evidence type="ECO:0000313" key="2">
    <source>
        <dbReference type="Proteomes" id="UP000789739"/>
    </source>
</evidence>
<protein>
    <submittedName>
        <fullName evidence="1">253_t:CDS:1</fullName>
    </submittedName>
</protein>
<dbReference type="Proteomes" id="UP000789739">
    <property type="component" value="Unassembled WGS sequence"/>
</dbReference>
<gene>
    <name evidence="1" type="ORF">PBRASI_LOCUS10903</name>
</gene>
<organism evidence="1 2">
    <name type="scientific">Paraglomus brasilianum</name>
    <dbReference type="NCBI Taxonomy" id="144538"/>
    <lineage>
        <taxon>Eukaryota</taxon>
        <taxon>Fungi</taxon>
        <taxon>Fungi incertae sedis</taxon>
        <taxon>Mucoromycota</taxon>
        <taxon>Glomeromycotina</taxon>
        <taxon>Glomeromycetes</taxon>
        <taxon>Paraglomerales</taxon>
        <taxon>Paraglomeraceae</taxon>
        <taxon>Paraglomus</taxon>
    </lineage>
</organism>
<dbReference type="AlphaFoldDB" id="A0A9N9E7H3"/>
<proteinExistence type="predicted"/>
<feature type="non-terminal residue" evidence="1">
    <location>
        <position position="268"/>
    </location>
</feature>
<sequence length="268" mass="29703">QVFVQNRPSPPETALHRQMNVGHTILLSMPTPAVASPAMSLHGDPSEQTSALLVGVTCVAKSGFLSGLNNLAVYPLHGTDVYNDKFGFTEKEVECLVRHHGTSDAMTEIKSWYNGYVTGTKIAEQLENDKQSELHYITHAKVLQKITVDVEVQSDLCYDNLYSKGDSALWAILYYSGYLSLDINHSSIARDAVNISTLTLVVPNMEVLHEWKQWIGKSWTNMGISKAETLVDHLLQGELDKFSKEFPDYVLDRVSYYGVGSSKSGSSI</sequence>
<accession>A0A9N9E7H3</accession>
<dbReference type="PANTHER" id="PTHR34825">
    <property type="entry name" value="CONSERVED PROTEIN, WITH A WEAK D-GALACTARATE DEHYDRATASE/ALTRONATE HYDROLASE DOMAIN"/>
    <property type="match status" value="1"/>
</dbReference>
<dbReference type="OrthoDB" id="5584915at2759"/>
<comment type="caution">
    <text evidence="1">The sequence shown here is derived from an EMBL/GenBank/DDBJ whole genome shotgun (WGS) entry which is preliminary data.</text>
</comment>
<dbReference type="PANTHER" id="PTHR34825:SF1">
    <property type="entry name" value="AAA-ATPASE-LIKE DOMAIN-CONTAINING PROTEIN"/>
    <property type="match status" value="1"/>
</dbReference>
<feature type="non-terminal residue" evidence="1">
    <location>
        <position position="1"/>
    </location>
</feature>
<reference evidence="1" key="1">
    <citation type="submission" date="2021-06" db="EMBL/GenBank/DDBJ databases">
        <authorList>
            <person name="Kallberg Y."/>
            <person name="Tangrot J."/>
            <person name="Rosling A."/>
        </authorList>
    </citation>
    <scope>NUCLEOTIDE SEQUENCE</scope>
    <source>
        <strain evidence="1">BR232B</strain>
    </source>
</reference>
<evidence type="ECO:0000313" key="1">
    <source>
        <dbReference type="EMBL" id="CAG8663284.1"/>
    </source>
</evidence>
<dbReference type="EMBL" id="CAJVPI010003901">
    <property type="protein sequence ID" value="CAG8663284.1"/>
    <property type="molecule type" value="Genomic_DNA"/>
</dbReference>
<keyword evidence="2" id="KW-1185">Reference proteome</keyword>
<name>A0A9N9E7H3_9GLOM</name>